<accession>A0AC61NDQ4</accession>
<reference evidence="1" key="1">
    <citation type="submission" date="2021-08" db="EMBL/GenBank/DDBJ databases">
        <title>Novel anaerobic bacterium isolated from sea squirt in East Sea, Republic of Korea.</title>
        <authorList>
            <person name="Nguyen T.H."/>
            <person name="Li Z."/>
            <person name="Lee Y.-J."/>
            <person name="Ko J."/>
            <person name="Kim S.-G."/>
        </authorList>
    </citation>
    <scope>NUCLEOTIDE SEQUENCE</scope>
    <source>
        <strain evidence="1">KCTC 25031</strain>
    </source>
</reference>
<gene>
    <name evidence="1" type="ORF">K4L44_14130</name>
</gene>
<evidence type="ECO:0000313" key="1">
    <source>
        <dbReference type="EMBL" id="QZE13690.1"/>
    </source>
</evidence>
<dbReference type="EMBL" id="CP081303">
    <property type="protein sequence ID" value="QZE13690.1"/>
    <property type="molecule type" value="Genomic_DNA"/>
</dbReference>
<organism evidence="1 2">
    <name type="scientific">Halosquirtibacter laminarini</name>
    <dbReference type="NCBI Taxonomy" id="3374600"/>
    <lineage>
        <taxon>Bacteria</taxon>
        <taxon>Pseudomonadati</taxon>
        <taxon>Bacteroidota</taxon>
        <taxon>Bacteroidia</taxon>
        <taxon>Marinilabiliales</taxon>
        <taxon>Prolixibacteraceae</taxon>
        <taxon>Halosquirtibacter</taxon>
    </lineage>
</organism>
<protein>
    <submittedName>
        <fullName evidence="1">Helix-turn-helix transcriptional regulator</fullName>
    </submittedName>
</protein>
<keyword evidence="2" id="KW-1185">Reference proteome</keyword>
<dbReference type="Proteomes" id="UP000826212">
    <property type="component" value="Chromosome"/>
</dbReference>
<sequence length="245" mass="29032">MQVQVKLNMKVYYCFGDYINIAKALREAVFVITPWGEILYCNSYGIHMFGYDSLEHIRNFRVKDLVPDEFAVYFPNEISDEHLTNNEYLDRVNKKFEGTEFGSYVKTIKIVIDNTIYIETRVRYRDVVDESNLSRDKLEQQVQLLSCELNAERNRLIRFVGNKEMKYWDHILVRKLLNYEPTLSESECKLASMIYHNFNSHEIAQNLNIATDSVYTARKRLRKKISVPQGDDLKSFLWKISQNRL</sequence>
<name>A0AC61NDQ4_9BACT</name>
<proteinExistence type="predicted"/>
<evidence type="ECO:0000313" key="2">
    <source>
        <dbReference type="Proteomes" id="UP000826212"/>
    </source>
</evidence>